<evidence type="ECO:0000313" key="1">
    <source>
        <dbReference type="EMBL" id="KAI4861552.1"/>
    </source>
</evidence>
<comment type="caution">
    <text evidence="1">The sequence shown here is derived from an EMBL/GenBank/DDBJ whole genome shotgun (WGS) entry which is preliminary data.</text>
</comment>
<gene>
    <name evidence="1" type="ORF">F4820DRAFT_433390</name>
</gene>
<dbReference type="Proteomes" id="UP001497700">
    <property type="component" value="Unassembled WGS sequence"/>
</dbReference>
<dbReference type="EMBL" id="MU393549">
    <property type="protein sequence ID" value="KAI4861552.1"/>
    <property type="molecule type" value="Genomic_DNA"/>
</dbReference>
<name>A0ACB9YQR4_9PEZI</name>
<keyword evidence="2" id="KW-1185">Reference proteome</keyword>
<organism evidence="1 2">
    <name type="scientific">Hypoxylon rubiginosum</name>
    <dbReference type="NCBI Taxonomy" id="110542"/>
    <lineage>
        <taxon>Eukaryota</taxon>
        <taxon>Fungi</taxon>
        <taxon>Dikarya</taxon>
        <taxon>Ascomycota</taxon>
        <taxon>Pezizomycotina</taxon>
        <taxon>Sordariomycetes</taxon>
        <taxon>Xylariomycetidae</taxon>
        <taxon>Xylariales</taxon>
        <taxon>Hypoxylaceae</taxon>
        <taxon>Hypoxylon</taxon>
    </lineage>
</organism>
<sequence>MSANGGNAESAGNDSMLYTAGYIAGLQENERSQIDLANNIDTVKADVDQLREALLEFGGKPRRHEVWIVELQERADNTDEKISRARTRGIERENHQAKVEFMIMMILCLVVLAIALGLMAYFKTRSFIWGTAPRNDNAEQRDSFMEQAEHVHVEM</sequence>
<evidence type="ECO:0000313" key="2">
    <source>
        <dbReference type="Proteomes" id="UP001497700"/>
    </source>
</evidence>
<proteinExistence type="predicted"/>
<accession>A0ACB9YQR4</accession>
<reference evidence="1 2" key="1">
    <citation type="journal article" date="2022" name="New Phytol.">
        <title>Ecological generalism drives hyperdiversity of secondary metabolite gene clusters in xylarialean endophytes.</title>
        <authorList>
            <person name="Franco M.E.E."/>
            <person name="Wisecaver J.H."/>
            <person name="Arnold A.E."/>
            <person name="Ju Y.M."/>
            <person name="Slot J.C."/>
            <person name="Ahrendt S."/>
            <person name="Moore L.P."/>
            <person name="Eastman K.E."/>
            <person name="Scott K."/>
            <person name="Konkel Z."/>
            <person name="Mondo S.J."/>
            <person name="Kuo A."/>
            <person name="Hayes R.D."/>
            <person name="Haridas S."/>
            <person name="Andreopoulos B."/>
            <person name="Riley R."/>
            <person name="LaButti K."/>
            <person name="Pangilinan J."/>
            <person name="Lipzen A."/>
            <person name="Amirebrahimi M."/>
            <person name="Yan J."/>
            <person name="Adam C."/>
            <person name="Keymanesh K."/>
            <person name="Ng V."/>
            <person name="Louie K."/>
            <person name="Northen T."/>
            <person name="Drula E."/>
            <person name="Henrissat B."/>
            <person name="Hsieh H.M."/>
            <person name="Youens-Clark K."/>
            <person name="Lutzoni F."/>
            <person name="Miadlikowska J."/>
            <person name="Eastwood D.C."/>
            <person name="Hamelin R.C."/>
            <person name="Grigoriev I.V."/>
            <person name="U'Ren J.M."/>
        </authorList>
    </citation>
    <scope>NUCLEOTIDE SEQUENCE [LARGE SCALE GENOMIC DNA]</scope>
    <source>
        <strain evidence="1 2">CBS 119005</strain>
    </source>
</reference>
<protein>
    <submittedName>
        <fullName evidence="1">Uncharacterized protein</fullName>
    </submittedName>
</protein>